<feature type="transmembrane region" description="Helical" evidence="1">
    <location>
        <begin position="12"/>
        <end position="35"/>
    </location>
</feature>
<keyword evidence="1" id="KW-0472">Membrane</keyword>
<keyword evidence="1" id="KW-1133">Transmembrane helix</keyword>
<dbReference type="EMBL" id="JACGCI010000001">
    <property type="protein sequence ID" value="KAF6765933.1"/>
    <property type="molecule type" value="Genomic_DNA"/>
</dbReference>
<gene>
    <name evidence="2" type="ORF">DFP72DRAFT_1725</name>
</gene>
<dbReference type="OrthoDB" id="3226059at2759"/>
<comment type="caution">
    <text evidence="2">The sequence shown here is derived from an EMBL/GenBank/DDBJ whole genome shotgun (WGS) entry which is preliminary data.</text>
</comment>
<feature type="transmembrane region" description="Helical" evidence="1">
    <location>
        <begin position="47"/>
        <end position="70"/>
    </location>
</feature>
<evidence type="ECO:0000256" key="1">
    <source>
        <dbReference type="SAM" id="Phobius"/>
    </source>
</evidence>
<proteinExistence type="predicted"/>
<keyword evidence="3" id="KW-1185">Reference proteome</keyword>
<name>A0A8H6ME24_9AGAR</name>
<keyword evidence="1" id="KW-0812">Transmembrane</keyword>
<dbReference type="AlphaFoldDB" id="A0A8H6ME24"/>
<evidence type="ECO:0008006" key="4">
    <source>
        <dbReference type="Google" id="ProtNLM"/>
    </source>
</evidence>
<feature type="transmembrane region" description="Helical" evidence="1">
    <location>
        <begin position="128"/>
        <end position="149"/>
    </location>
</feature>
<evidence type="ECO:0000313" key="2">
    <source>
        <dbReference type="EMBL" id="KAF6765933.1"/>
    </source>
</evidence>
<protein>
    <recommendedName>
        <fullName evidence="4">MARVEL domain-containing protein</fullName>
    </recommendedName>
</protein>
<feature type="transmembrane region" description="Helical" evidence="1">
    <location>
        <begin position="77"/>
        <end position="98"/>
    </location>
</feature>
<dbReference type="Proteomes" id="UP000521943">
    <property type="component" value="Unassembled WGS sequence"/>
</dbReference>
<accession>A0A8H6ME24</accession>
<reference evidence="2 3" key="1">
    <citation type="submission" date="2020-07" db="EMBL/GenBank/DDBJ databases">
        <title>Comparative genomics of pyrophilous fungi reveals a link between fire events and developmental genes.</title>
        <authorList>
            <consortium name="DOE Joint Genome Institute"/>
            <person name="Steindorff A.S."/>
            <person name="Carver A."/>
            <person name="Calhoun S."/>
            <person name="Stillman K."/>
            <person name="Liu H."/>
            <person name="Lipzen A."/>
            <person name="Pangilinan J."/>
            <person name="Labutti K."/>
            <person name="Bruns T.D."/>
            <person name="Grigoriev I.V."/>
        </authorList>
    </citation>
    <scope>NUCLEOTIDE SEQUENCE [LARGE SCALE GENOMIC DNA]</scope>
    <source>
        <strain evidence="2 3">CBS 144469</strain>
    </source>
</reference>
<sequence>MTYIEVHYHPLLFTTITLGAMAELGLTAYLINAGIETKSFTSDRYHALLGLFCFMSSWTMVFGASYMLWYFDRASHFLANVASSIAWLLTTGTIWGIAAGVMHITRDGGDCAGRPIISRCRQTLTLEALGWAEFGVCLLTTFATCFWIVMTKRAAKRSDSAARLV</sequence>
<organism evidence="2 3">
    <name type="scientific">Ephemerocybe angulata</name>
    <dbReference type="NCBI Taxonomy" id="980116"/>
    <lineage>
        <taxon>Eukaryota</taxon>
        <taxon>Fungi</taxon>
        <taxon>Dikarya</taxon>
        <taxon>Basidiomycota</taxon>
        <taxon>Agaricomycotina</taxon>
        <taxon>Agaricomycetes</taxon>
        <taxon>Agaricomycetidae</taxon>
        <taxon>Agaricales</taxon>
        <taxon>Agaricineae</taxon>
        <taxon>Psathyrellaceae</taxon>
        <taxon>Ephemerocybe</taxon>
    </lineage>
</organism>
<evidence type="ECO:0000313" key="3">
    <source>
        <dbReference type="Proteomes" id="UP000521943"/>
    </source>
</evidence>